<evidence type="ECO:0000256" key="1">
    <source>
        <dbReference type="ARBA" id="ARBA00022679"/>
    </source>
</evidence>
<organism evidence="4 5">
    <name type="scientific">Alteromonas aestuariivivens</name>
    <dbReference type="NCBI Taxonomy" id="1938339"/>
    <lineage>
        <taxon>Bacteria</taxon>
        <taxon>Pseudomonadati</taxon>
        <taxon>Pseudomonadota</taxon>
        <taxon>Gammaproteobacteria</taxon>
        <taxon>Alteromonadales</taxon>
        <taxon>Alteromonadaceae</taxon>
        <taxon>Alteromonas/Salinimonas group</taxon>
        <taxon>Alteromonas</taxon>
    </lineage>
</organism>
<dbReference type="Pfam" id="PF00583">
    <property type="entry name" value="Acetyltransf_1"/>
    <property type="match status" value="1"/>
</dbReference>
<dbReference type="RefSeq" id="WP_115593716.1">
    <property type="nucleotide sequence ID" value="NZ_QRHA01000008.1"/>
</dbReference>
<reference evidence="5" key="1">
    <citation type="submission" date="2018-08" db="EMBL/GenBank/DDBJ databases">
        <authorList>
            <person name="Zhang J."/>
            <person name="Du Z.-J."/>
        </authorList>
    </citation>
    <scope>NUCLEOTIDE SEQUENCE [LARGE SCALE GENOMIC DNA]</scope>
    <source>
        <strain evidence="5">KCTC 52655</strain>
    </source>
</reference>
<dbReference type="InterPro" id="IPR016181">
    <property type="entry name" value="Acyl_CoA_acyltransferase"/>
</dbReference>
<sequence>MQLTVRPAQSEDANGATSLILQSAFRMLNEIFGNGDATVTGQYLMAAWQLGMGQYGYRNHWVACVNHNDVVGVVTSWHDGLAASFGRHTLNSIKQFFGVNETLNVLARSRRLTGMLSPPCGHQLAIGHVAVAEAYRQRGIGRSLITAMQHRALRLGKSELVLDVEADNPDALAFYLSLGFECAPSLTPFLHCTKPVADIR</sequence>
<dbReference type="PROSITE" id="PS51186">
    <property type="entry name" value="GNAT"/>
    <property type="match status" value="1"/>
</dbReference>
<dbReference type="GO" id="GO:0016747">
    <property type="term" value="F:acyltransferase activity, transferring groups other than amino-acyl groups"/>
    <property type="evidence" value="ECO:0007669"/>
    <property type="project" value="InterPro"/>
</dbReference>
<accession>A0A3D8M5A8</accession>
<protein>
    <submittedName>
        <fullName evidence="4">GNAT family N-acetyltransferase</fullName>
    </submittedName>
</protein>
<name>A0A3D8M5A8_9ALTE</name>
<dbReference type="EMBL" id="QRHA01000008">
    <property type="protein sequence ID" value="RDV24846.1"/>
    <property type="molecule type" value="Genomic_DNA"/>
</dbReference>
<dbReference type="CDD" id="cd04301">
    <property type="entry name" value="NAT_SF"/>
    <property type="match status" value="1"/>
</dbReference>
<proteinExistence type="predicted"/>
<dbReference type="AlphaFoldDB" id="A0A3D8M5A8"/>
<dbReference type="SUPFAM" id="SSF55729">
    <property type="entry name" value="Acyl-CoA N-acyltransferases (Nat)"/>
    <property type="match status" value="1"/>
</dbReference>
<dbReference type="InterPro" id="IPR050832">
    <property type="entry name" value="Bact_Acetyltransf"/>
</dbReference>
<evidence type="ECO:0000256" key="2">
    <source>
        <dbReference type="ARBA" id="ARBA00023315"/>
    </source>
</evidence>
<keyword evidence="2" id="KW-0012">Acyltransferase</keyword>
<evidence type="ECO:0000313" key="4">
    <source>
        <dbReference type="EMBL" id="RDV24846.1"/>
    </source>
</evidence>
<evidence type="ECO:0000259" key="3">
    <source>
        <dbReference type="PROSITE" id="PS51186"/>
    </source>
</evidence>
<dbReference type="Proteomes" id="UP000256561">
    <property type="component" value="Unassembled WGS sequence"/>
</dbReference>
<dbReference type="PANTHER" id="PTHR43877">
    <property type="entry name" value="AMINOALKYLPHOSPHONATE N-ACETYLTRANSFERASE-RELATED-RELATED"/>
    <property type="match status" value="1"/>
</dbReference>
<dbReference type="Gene3D" id="3.40.630.30">
    <property type="match status" value="1"/>
</dbReference>
<keyword evidence="5" id="KW-1185">Reference proteome</keyword>
<dbReference type="InterPro" id="IPR000182">
    <property type="entry name" value="GNAT_dom"/>
</dbReference>
<evidence type="ECO:0000313" key="5">
    <source>
        <dbReference type="Proteomes" id="UP000256561"/>
    </source>
</evidence>
<keyword evidence="1 4" id="KW-0808">Transferase</keyword>
<comment type="caution">
    <text evidence="4">The sequence shown here is derived from an EMBL/GenBank/DDBJ whole genome shotgun (WGS) entry which is preliminary data.</text>
</comment>
<dbReference type="PANTHER" id="PTHR43877:SF2">
    <property type="entry name" value="AMINOALKYLPHOSPHONATE N-ACETYLTRANSFERASE-RELATED"/>
    <property type="match status" value="1"/>
</dbReference>
<gene>
    <name evidence="4" type="ORF">DXV75_12265</name>
</gene>
<feature type="domain" description="N-acetyltransferase" evidence="3">
    <location>
        <begin position="65"/>
        <end position="200"/>
    </location>
</feature>
<dbReference type="OrthoDB" id="336415at2"/>